<dbReference type="EC" id="3.6.4.13" evidence="26"/>
<dbReference type="GO" id="GO:1990539">
    <property type="term" value="P:fructose import across plasma membrane"/>
    <property type="evidence" value="ECO:0007669"/>
    <property type="project" value="UniProtKB-ARBA"/>
</dbReference>
<dbReference type="InterPro" id="IPR005828">
    <property type="entry name" value="MFS_sugar_transport-like"/>
</dbReference>
<feature type="transmembrane region" description="Helical" evidence="28">
    <location>
        <begin position="12"/>
        <end position="31"/>
    </location>
</feature>
<evidence type="ECO:0000256" key="5">
    <source>
        <dbReference type="ARBA" id="ARBA00005851"/>
    </source>
</evidence>
<evidence type="ECO:0000256" key="4">
    <source>
        <dbReference type="ARBA" id="ARBA00004651"/>
    </source>
</evidence>
<dbReference type="EMBL" id="SCEB01215237">
    <property type="protein sequence ID" value="RXM30615.1"/>
    <property type="molecule type" value="Genomic_DNA"/>
</dbReference>
<gene>
    <name evidence="34" type="ORF">EOD39_17783</name>
</gene>
<dbReference type="PROSITE" id="PS00217">
    <property type="entry name" value="SUGAR_TRANSPORT_2"/>
    <property type="match status" value="1"/>
</dbReference>
<comment type="function">
    <text evidence="25">ATP-binding RNA helicase involved in the biogenesis of 60S ribosomal subunits.</text>
</comment>
<dbReference type="SUPFAM" id="SSF103473">
    <property type="entry name" value="MFS general substrate transporter"/>
    <property type="match status" value="1"/>
</dbReference>
<dbReference type="GO" id="GO:0003724">
    <property type="term" value="F:RNA helicase activity"/>
    <property type="evidence" value="ECO:0007669"/>
    <property type="project" value="UniProtKB-EC"/>
</dbReference>
<feature type="domain" description="Helicase C-terminal" evidence="33">
    <location>
        <begin position="1149"/>
        <end position="1306"/>
    </location>
</feature>
<evidence type="ECO:0000256" key="19">
    <source>
        <dbReference type="ARBA" id="ARBA00022884"/>
    </source>
</evidence>
<keyword evidence="9" id="KW-0813">Transport</keyword>
<dbReference type="FunFam" id="1.20.1050.10:FF:000008">
    <property type="entry name" value="Glutathione S-transferase theta-1"/>
    <property type="match status" value="1"/>
</dbReference>
<evidence type="ECO:0000259" key="29">
    <source>
        <dbReference type="PROSITE" id="PS50404"/>
    </source>
</evidence>
<dbReference type="Proteomes" id="UP000289886">
    <property type="component" value="Unassembled WGS sequence"/>
</dbReference>
<comment type="subunit">
    <text evidence="8">Homodimer.</text>
</comment>
<keyword evidence="14 28" id="KW-0812">Transmembrane</keyword>
<dbReference type="InterPro" id="IPR011545">
    <property type="entry name" value="DEAD/DEAH_box_helicase_dom"/>
</dbReference>
<dbReference type="SFLD" id="SFLDG00358">
    <property type="entry name" value="Main_(cytGST)"/>
    <property type="match status" value="1"/>
</dbReference>
<evidence type="ECO:0000256" key="8">
    <source>
        <dbReference type="ARBA" id="ARBA00011738"/>
    </source>
</evidence>
<dbReference type="PROSITE" id="PS00039">
    <property type="entry name" value="DEAD_ATP_HELICASE"/>
    <property type="match status" value="1"/>
</dbReference>
<feature type="compositionally biased region" description="Polar residues" evidence="27">
    <location>
        <begin position="708"/>
        <end position="718"/>
    </location>
</feature>
<dbReference type="Pfam" id="PF00271">
    <property type="entry name" value="Helicase_C"/>
    <property type="match status" value="1"/>
</dbReference>
<dbReference type="InterPro" id="IPR014001">
    <property type="entry name" value="Helicase_ATP-bd"/>
</dbReference>
<feature type="compositionally biased region" description="Basic residues" evidence="27">
    <location>
        <begin position="615"/>
        <end position="625"/>
    </location>
</feature>
<dbReference type="CDD" id="cd17956">
    <property type="entry name" value="DEADc_DDX51"/>
    <property type="match status" value="1"/>
</dbReference>
<dbReference type="Pfam" id="PF00083">
    <property type="entry name" value="Sugar_tr"/>
    <property type="match status" value="1"/>
</dbReference>
<accession>A0A444U606</accession>
<comment type="similarity">
    <text evidence="22">Belongs to the DEAD box helicase family. DDX51/DBP6 subfamily.</text>
</comment>
<dbReference type="Pfam" id="PF00043">
    <property type="entry name" value="GST_C"/>
    <property type="match status" value="1"/>
</dbReference>
<evidence type="ECO:0000256" key="25">
    <source>
        <dbReference type="ARBA" id="ARBA00056648"/>
    </source>
</evidence>
<comment type="subcellular location">
    <subcellularLocation>
        <location evidence="2">Cell membrane</location>
        <location evidence="2">Sarcolemma</location>
    </subcellularLocation>
    <subcellularLocation>
        <location evidence="4">Cell membrane</location>
        <topology evidence="4">Multi-pass membrane protein</topology>
    </subcellularLocation>
    <subcellularLocation>
        <location evidence="3">Cytoplasm</location>
    </subcellularLocation>
</comment>
<comment type="similarity">
    <text evidence="7">Belongs to the GST superfamily. Theta family.</text>
</comment>
<keyword evidence="15 26" id="KW-0547">Nucleotide-binding</keyword>
<reference evidence="34 35" key="1">
    <citation type="submission" date="2019-01" db="EMBL/GenBank/DDBJ databases">
        <title>Draft Genome and Complete Hox-Cluster Characterization of the Sterlet Sturgeon (Acipenser ruthenus).</title>
        <authorList>
            <person name="Wei Q."/>
        </authorList>
    </citation>
    <scope>NUCLEOTIDE SEQUENCE [LARGE SCALE GENOMIC DNA]</scope>
    <source>
        <strain evidence="34">WHYD16114868_AA</strain>
        <tissue evidence="34">Blood</tissue>
    </source>
</reference>
<feature type="domain" description="GST C-terminal" evidence="30">
    <location>
        <begin position="1389"/>
        <end position="1521"/>
    </location>
</feature>
<keyword evidence="19 26" id="KW-0694">RNA-binding</keyword>
<dbReference type="SMART" id="SM00487">
    <property type="entry name" value="DEXDc"/>
    <property type="match status" value="1"/>
</dbReference>
<dbReference type="InterPro" id="IPR019829">
    <property type="entry name" value="Macrophage_inhib_fac_CS"/>
</dbReference>
<comment type="similarity">
    <text evidence="6">Belongs to the major facilitator superfamily. Sugar transporter (TC 2.A.1.1) family. Glucose transporter subfamily.</text>
</comment>
<dbReference type="Gene3D" id="1.20.1250.20">
    <property type="entry name" value="MFS general substrate transporter like domains"/>
    <property type="match status" value="1"/>
</dbReference>
<dbReference type="Gene3D" id="3.30.429.10">
    <property type="entry name" value="Macrophage Migration Inhibitory Factor"/>
    <property type="match status" value="1"/>
</dbReference>
<dbReference type="PANTHER" id="PTHR24031">
    <property type="entry name" value="RNA HELICASE"/>
    <property type="match status" value="1"/>
</dbReference>
<dbReference type="InterPro" id="IPR020846">
    <property type="entry name" value="MFS_dom"/>
</dbReference>
<dbReference type="Pfam" id="PF02798">
    <property type="entry name" value="GST_N"/>
    <property type="match status" value="1"/>
</dbReference>
<keyword evidence="17 26" id="KW-0347">Helicase</keyword>
<evidence type="ECO:0000313" key="34">
    <source>
        <dbReference type="EMBL" id="RXM30615.1"/>
    </source>
</evidence>
<dbReference type="InterPro" id="IPR001398">
    <property type="entry name" value="Macrophage_inhib_fac"/>
</dbReference>
<dbReference type="InterPro" id="IPR040075">
    <property type="entry name" value="GST_N_Theta"/>
</dbReference>
<dbReference type="InterPro" id="IPR040077">
    <property type="entry name" value="GST_C_Theta"/>
</dbReference>
<dbReference type="InterPro" id="IPR036249">
    <property type="entry name" value="Thioredoxin-like_sf"/>
</dbReference>
<dbReference type="Gene3D" id="3.40.30.10">
    <property type="entry name" value="Glutaredoxin"/>
    <property type="match status" value="1"/>
</dbReference>
<dbReference type="CDD" id="cd18787">
    <property type="entry name" value="SF2_C_DEAD"/>
    <property type="match status" value="1"/>
</dbReference>
<dbReference type="PROSITE" id="PS50405">
    <property type="entry name" value="GST_CTER"/>
    <property type="match status" value="1"/>
</dbReference>
<dbReference type="SMART" id="SM00490">
    <property type="entry name" value="HELICc"/>
    <property type="match status" value="1"/>
</dbReference>
<evidence type="ECO:0000259" key="30">
    <source>
        <dbReference type="PROSITE" id="PS50405"/>
    </source>
</evidence>
<keyword evidence="11" id="KW-0963">Cytoplasm</keyword>
<feature type="transmembrane region" description="Helical" evidence="28">
    <location>
        <begin position="98"/>
        <end position="115"/>
    </location>
</feature>
<keyword evidence="21 28" id="KW-0472">Membrane</keyword>
<name>A0A444U606_ACIRT</name>
<feature type="compositionally biased region" description="Basic and acidic residues" evidence="27">
    <location>
        <begin position="644"/>
        <end position="655"/>
    </location>
</feature>
<comment type="similarity">
    <text evidence="5">Belongs to the MIF family.</text>
</comment>
<keyword evidence="20 28" id="KW-1133">Transmembrane helix</keyword>
<feature type="transmembrane region" description="Helical" evidence="28">
    <location>
        <begin position="189"/>
        <end position="210"/>
    </location>
</feature>
<feature type="domain" description="GST N-terminal" evidence="29">
    <location>
        <begin position="1302"/>
        <end position="1383"/>
    </location>
</feature>
<feature type="domain" description="Major facilitator superfamily (MFS) profile" evidence="31">
    <location>
        <begin position="18"/>
        <end position="494"/>
    </location>
</feature>
<keyword evidence="18 26" id="KW-0067">ATP-binding</keyword>
<organism evidence="34 35">
    <name type="scientific">Acipenser ruthenus</name>
    <name type="common">Sterlet sturgeon</name>
    <dbReference type="NCBI Taxonomy" id="7906"/>
    <lineage>
        <taxon>Eukaryota</taxon>
        <taxon>Metazoa</taxon>
        <taxon>Chordata</taxon>
        <taxon>Craniata</taxon>
        <taxon>Vertebrata</taxon>
        <taxon>Euteleostomi</taxon>
        <taxon>Actinopterygii</taxon>
        <taxon>Chondrostei</taxon>
        <taxon>Acipenseriformes</taxon>
        <taxon>Acipenseridae</taxon>
        <taxon>Acipenser</taxon>
    </lineage>
</organism>
<evidence type="ECO:0000256" key="2">
    <source>
        <dbReference type="ARBA" id="ARBA00004135"/>
    </source>
</evidence>
<evidence type="ECO:0000256" key="17">
    <source>
        <dbReference type="ARBA" id="ARBA00022806"/>
    </source>
</evidence>
<keyword evidence="10" id="KW-1003">Cell membrane</keyword>
<feature type="compositionally biased region" description="Basic residues" evidence="27">
    <location>
        <begin position="550"/>
        <end position="559"/>
    </location>
</feature>
<sequence length="1543" mass="172552">MTHALSDLCHSPMLVLAIFVLGIGGTFQYGFQISVLNSPSPYIKKFLNETWLMRYGAALEDWKLNLIWSFIISLYAVGGLIGALNAGHLAVKYGRKRCLLSNNFVAIAGGVMMGLSRRAQSFEMIMVGRFLYGINAGISLNVQTMYLGESAPKRLRGLVSMTVSTFLSTGKLSGQLLGLNEILGSEDLWPVLLAFSVVPALIQLVSLPFFPETPRYLLIDKGDQVQCEKAIQRLWGKGDYRSEIHDMVLEHAAIKGEKSKSVLELILEKSLRWQLLTVIVTFTTLQLCGINAIYLYSFDVFRAAGIPTHQVRYMALGTGLCEIFTSLFCGLLIESTGRRVLLLRGYWCMALVLGLLTVTIFLQTHARTQAAQTVVHLYSTRVKRSRKYQPAANMPMFVVKTNVSKDAVSASLLSEVTQELSKAMGKPAQYIAVHIATDQMMMFGGKPDPCALCSLHSIGKISGQENKLYSKLLCGLINKHLGISVDRYLGDEEDVQEDEAECRSKALLERLQERAKARQQQQQQQQHSQETTPGRKTRADTDPDLSDKTGKKKKKKRKLGPQEETEEEEGNKSSRKKKIKSLQVDSDTPEQTEKQVKKGDVDSAGETDQTEKRVTVKKKEKRKKEATKTRRTEVEEENETEQEDNVKELTEEKKTPANKQKNSQQKSKQESGDQNVEMDTDGEEEDEEGGGSDEGENSEEKKEEKTLDQSANKVPPQSTLTILGGFEQKAVQKVQRVLPQWLAQPNLVQRDIKKNLIPIGDVPGICPKLLTKLQSNGIQHFFPVQAELIPAVLESALHGLLIGRGGYRPRDICVSAPTGSGKTLAFVIPVVQALLERVICEVRVLAVLPTKELAQQVCKVFHTYTDGTGLKVVMVAGQKSFAVEQASLVQNMGGYRPRDICVSAPTGSGKTLAFVIPVVQALLERVICEVRVLAVLPTKELAQQVCKVFHTYTDGTGLKVVMVAGQKSFAVEQASLVQNITGGCRSLADIVVATPGRLVDHIDKTPGFSLRQLRYLIIDEADRMIDSMHQDWLNYVVKEVYRAQGSLELGSLFRRAEPGPVTAASLWQPQIPLQKLMFSATLTQNPEKLQQLGLHQPRLFTSVHSEKQRSGQGFEPHRTASGQTEEKFNFPQGLTEYYVPCNLNNKPLILLHFLLRLKFNPVLCFTNSREASHRLYLLVRSYGGVAAAEFSSRLSPNERKKTLKEFEQGKIQLLISTDATARGIDVDGVKCVINYDAPQFIRTYVHRVGRTARAGKAGLAFTLLLGVQEKNFLQMLRDAGSPGVQKQLIRHENLKPLIPQYENALEELHSIIKPCRSVYIFAKKNNIPFEFKQLSLSEGQHYSEEFGKINPLRKVPAMKDGDYQLAESIAILLYMCRKFKTPDHWYPSDLQKQAKVDEYLSWQHAAIRAPASKLFWFKLMMPVITGNNTPQAKMDSTLEELNASLQLFEENFLQDKNFIVGQEISLADIVAIVELMQPLGSGLDIFEGRPKLTAWRERVKANIGKELFDEVHELILNAGDLPKKMEQSVMLPHLKTRLQKMLN</sequence>
<evidence type="ECO:0000256" key="26">
    <source>
        <dbReference type="RuleBase" id="RU365068"/>
    </source>
</evidence>
<evidence type="ECO:0000256" key="11">
    <source>
        <dbReference type="ARBA" id="ARBA00022490"/>
    </source>
</evidence>
<evidence type="ECO:0000313" key="35">
    <source>
        <dbReference type="Proteomes" id="UP000289886"/>
    </source>
</evidence>
<dbReference type="SUPFAM" id="SSF52540">
    <property type="entry name" value="P-loop containing nucleoside triphosphate hydrolases"/>
    <property type="match status" value="2"/>
</dbReference>
<dbReference type="GO" id="GO:0005353">
    <property type="term" value="F:fructose transmembrane transporter activity"/>
    <property type="evidence" value="ECO:0007669"/>
    <property type="project" value="UniProtKB-ARBA"/>
</dbReference>
<evidence type="ECO:0000256" key="21">
    <source>
        <dbReference type="ARBA" id="ARBA00023136"/>
    </source>
</evidence>
<dbReference type="InterPro" id="IPR004046">
    <property type="entry name" value="GST_C"/>
</dbReference>
<dbReference type="GO" id="GO:0016787">
    <property type="term" value="F:hydrolase activity"/>
    <property type="evidence" value="ECO:0007669"/>
    <property type="project" value="UniProtKB-KW"/>
</dbReference>
<dbReference type="FunFam" id="3.40.50.300:FF:001539">
    <property type="entry name" value="ATP-dependent RNA helicase DDX51"/>
    <property type="match status" value="1"/>
</dbReference>
<dbReference type="GO" id="GO:0004364">
    <property type="term" value="F:glutathione transferase activity"/>
    <property type="evidence" value="ECO:0007669"/>
    <property type="project" value="UniProtKB-EC"/>
</dbReference>
<dbReference type="InterPro" id="IPR014347">
    <property type="entry name" value="Tautomerase/MIF_sf"/>
</dbReference>
<evidence type="ECO:0000256" key="10">
    <source>
        <dbReference type="ARBA" id="ARBA00022475"/>
    </source>
</evidence>
<evidence type="ECO:0000256" key="23">
    <source>
        <dbReference type="ARBA" id="ARBA00047960"/>
    </source>
</evidence>
<keyword evidence="13" id="KW-0808">Transferase</keyword>
<feature type="domain" description="Helicase ATP-binding" evidence="32">
    <location>
        <begin position="891"/>
        <end position="1100"/>
    </location>
</feature>
<feature type="compositionally biased region" description="Acidic residues" evidence="27">
    <location>
        <begin position="634"/>
        <end position="643"/>
    </location>
</feature>
<dbReference type="InterPro" id="IPR001650">
    <property type="entry name" value="Helicase_C-like"/>
</dbReference>
<dbReference type="SUPFAM" id="SSF47616">
    <property type="entry name" value="GST C-terminal domain-like"/>
    <property type="match status" value="1"/>
</dbReference>
<evidence type="ECO:0000256" key="28">
    <source>
        <dbReference type="SAM" id="Phobius"/>
    </source>
</evidence>
<dbReference type="GO" id="GO:0003723">
    <property type="term" value="F:RNA binding"/>
    <property type="evidence" value="ECO:0007669"/>
    <property type="project" value="UniProtKB-UniRule"/>
</dbReference>
<evidence type="ECO:0000259" key="31">
    <source>
        <dbReference type="PROSITE" id="PS50850"/>
    </source>
</evidence>
<protein>
    <recommendedName>
        <fullName evidence="26">ATP-dependent RNA helicase</fullName>
        <ecNumber evidence="26">3.6.4.13</ecNumber>
    </recommendedName>
</protein>
<feature type="compositionally biased region" description="Basic and acidic residues" evidence="27">
    <location>
        <begin position="591"/>
        <end position="601"/>
    </location>
</feature>
<dbReference type="GO" id="GO:0005737">
    <property type="term" value="C:cytoplasm"/>
    <property type="evidence" value="ECO:0007669"/>
    <property type="project" value="UniProtKB-SubCell"/>
</dbReference>
<dbReference type="PROSITE" id="PS50404">
    <property type="entry name" value="GST_NTER"/>
    <property type="match status" value="1"/>
</dbReference>
<dbReference type="SFLD" id="SFLDS00019">
    <property type="entry name" value="Glutathione_Transferase_(cytos"/>
    <property type="match status" value="1"/>
</dbReference>
<feature type="compositionally biased region" description="Basic and acidic residues" evidence="27">
    <location>
        <begin position="698"/>
        <end position="707"/>
    </location>
</feature>
<proteinExistence type="inferred from homology"/>
<feature type="transmembrane region" description="Helical" evidence="28">
    <location>
        <begin position="345"/>
        <end position="362"/>
    </location>
</feature>
<evidence type="ECO:0000256" key="20">
    <source>
        <dbReference type="ARBA" id="ARBA00022989"/>
    </source>
</evidence>
<dbReference type="Pfam" id="PF00270">
    <property type="entry name" value="DEAD"/>
    <property type="match status" value="2"/>
</dbReference>
<evidence type="ECO:0000259" key="32">
    <source>
        <dbReference type="PROSITE" id="PS51192"/>
    </source>
</evidence>
<evidence type="ECO:0000256" key="14">
    <source>
        <dbReference type="ARBA" id="ARBA00022692"/>
    </source>
</evidence>
<dbReference type="PROSITE" id="PS51192">
    <property type="entry name" value="HELICASE_ATP_BIND_1"/>
    <property type="match status" value="2"/>
</dbReference>
<feature type="compositionally biased region" description="Acidic residues" evidence="27">
    <location>
        <begin position="676"/>
        <end position="697"/>
    </location>
</feature>
<feature type="region of interest" description="Disordered" evidence="27">
    <location>
        <begin position="513"/>
        <end position="718"/>
    </location>
</feature>
<evidence type="ECO:0000256" key="1">
    <source>
        <dbReference type="ARBA" id="ARBA00000590"/>
    </source>
</evidence>
<evidence type="ECO:0000256" key="27">
    <source>
        <dbReference type="SAM" id="MobiDB-lite"/>
    </source>
</evidence>
<evidence type="ECO:0000256" key="13">
    <source>
        <dbReference type="ARBA" id="ARBA00022679"/>
    </source>
</evidence>
<dbReference type="CDD" id="cd03050">
    <property type="entry name" value="GST_N_Theta"/>
    <property type="match status" value="1"/>
</dbReference>
<keyword evidence="12" id="KW-0762">Sugar transport</keyword>
<evidence type="ECO:0000256" key="9">
    <source>
        <dbReference type="ARBA" id="ARBA00022448"/>
    </source>
</evidence>
<comment type="catalytic activity">
    <reaction evidence="24 26">
        <text>ATP + H2O = ADP + phosphate + H(+)</text>
        <dbReference type="Rhea" id="RHEA:13065"/>
        <dbReference type="ChEBI" id="CHEBI:15377"/>
        <dbReference type="ChEBI" id="CHEBI:15378"/>
        <dbReference type="ChEBI" id="CHEBI:30616"/>
        <dbReference type="ChEBI" id="CHEBI:43474"/>
        <dbReference type="ChEBI" id="CHEBI:456216"/>
        <dbReference type="EC" id="3.6.4.13"/>
    </reaction>
</comment>
<dbReference type="InterPro" id="IPR005829">
    <property type="entry name" value="Sugar_transporter_CS"/>
</dbReference>
<dbReference type="InterPro" id="IPR036259">
    <property type="entry name" value="MFS_trans_sf"/>
</dbReference>
<feature type="transmembrane region" description="Helical" evidence="28">
    <location>
        <begin position="275"/>
        <end position="294"/>
    </location>
</feature>
<dbReference type="PROSITE" id="PS50850">
    <property type="entry name" value="MFS"/>
    <property type="match status" value="1"/>
</dbReference>
<comment type="domain">
    <text evidence="26">The Q motif is unique to and characteristic of the DEAD box family of RNA helicases and controls ATP binding and hydrolysis.</text>
</comment>
<evidence type="ECO:0000256" key="3">
    <source>
        <dbReference type="ARBA" id="ARBA00004496"/>
    </source>
</evidence>
<keyword evidence="35" id="KW-1185">Reference proteome</keyword>
<keyword evidence="16 26" id="KW-0378">Hydrolase</keyword>
<dbReference type="GO" id="GO:0005524">
    <property type="term" value="F:ATP binding"/>
    <property type="evidence" value="ECO:0007669"/>
    <property type="project" value="UniProtKB-UniRule"/>
</dbReference>
<feature type="transmembrane region" description="Helical" evidence="28">
    <location>
        <begin position="66"/>
        <end position="86"/>
    </location>
</feature>
<dbReference type="InterPro" id="IPR027417">
    <property type="entry name" value="P-loop_NTPase"/>
</dbReference>
<dbReference type="InterPro" id="IPR004045">
    <property type="entry name" value="Glutathione_S-Trfase_N"/>
</dbReference>
<dbReference type="PROSITE" id="PS51194">
    <property type="entry name" value="HELICASE_CTER"/>
    <property type="match status" value="1"/>
</dbReference>
<comment type="caution">
    <text evidence="34">The sequence shown here is derived from an EMBL/GenBank/DDBJ whole genome shotgun (WGS) entry which is preliminary data.</text>
</comment>
<comment type="catalytic activity">
    <reaction evidence="23">
        <text>RX + glutathione = an S-substituted glutathione + a halide anion + H(+)</text>
        <dbReference type="Rhea" id="RHEA:16437"/>
        <dbReference type="ChEBI" id="CHEBI:15378"/>
        <dbReference type="ChEBI" id="CHEBI:16042"/>
        <dbReference type="ChEBI" id="CHEBI:17792"/>
        <dbReference type="ChEBI" id="CHEBI:57925"/>
        <dbReference type="ChEBI" id="CHEBI:90779"/>
        <dbReference type="EC" id="2.5.1.18"/>
    </reaction>
</comment>
<evidence type="ECO:0000256" key="12">
    <source>
        <dbReference type="ARBA" id="ARBA00022597"/>
    </source>
</evidence>
<dbReference type="Pfam" id="PF01187">
    <property type="entry name" value="MIF"/>
    <property type="match status" value="1"/>
</dbReference>
<dbReference type="CDD" id="cd03183">
    <property type="entry name" value="GST_C_Theta"/>
    <property type="match status" value="1"/>
</dbReference>
<dbReference type="InterPro" id="IPR010987">
    <property type="entry name" value="Glutathione-S-Trfase_C-like"/>
</dbReference>
<comment type="function">
    <text evidence="26">RNA helicase.</text>
</comment>
<dbReference type="Gene3D" id="3.40.50.300">
    <property type="entry name" value="P-loop containing nucleotide triphosphate hydrolases"/>
    <property type="match status" value="3"/>
</dbReference>
<dbReference type="InterPro" id="IPR040079">
    <property type="entry name" value="Glutathione_S-Trfase"/>
</dbReference>
<evidence type="ECO:0000256" key="24">
    <source>
        <dbReference type="ARBA" id="ARBA00047984"/>
    </source>
</evidence>
<dbReference type="SUPFAM" id="SSF55331">
    <property type="entry name" value="Tautomerase/MIF"/>
    <property type="match status" value="1"/>
</dbReference>
<dbReference type="InterPro" id="IPR036282">
    <property type="entry name" value="Glutathione-S-Trfase_C_sf"/>
</dbReference>
<evidence type="ECO:0000256" key="6">
    <source>
        <dbReference type="ARBA" id="ARBA00007004"/>
    </source>
</evidence>
<evidence type="ECO:0000256" key="16">
    <source>
        <dbReference type="ARBA" id="ARBA00022801"/>
    </source>
</evidence>
<dbReference type="FunFam" id="1.20.1250.20:FF:001511">
    <property type="entry name" value="Solute carrier family 2, facilitated glucose transporter member 5"/>
    <property type="match status" value="1"/>
</dbReference>
<evidence type="ECO:0000256" key="15">
    <source>
        <dbReference type="ARBA" id="ARBA00022741"/>
    </source>
</evidence>
<dbReference type="PROSITE" id="PS01158">
    <property type="entry name" value="MIF"/>
    <property type="match status" value="1"/>
</dbReference>
<dbReference type="GO" id="GO:0042383">
    <property type="term" value="C:sarcolemma"/>
    <property type="evidence" value="ECO:0007669"/>
    <property type="project" value="UniProtKB-SubCell"/>
</dbReference>
<feature type="domain" description="Helicase ATP-binding" evidence="32">
    <location>
        <begin position="803"/>
        <end position="885"/>
    </location>
</feature>
<evidence type="ECO:0000256" key="7">
    <source>
        <dbReference type="ARBA" id="ARBA00009899"/>
    </source>
</evidence>
<comment type="catalytic activity">
    <reaction evidence="1">
        <text>D-fructose(out) = D-fructose(in)</text>
        <dbReference type="Rhea" id="RHEA:60372"/>
        <dbReference type="ChEBI" id="CHEBI:37721"/>
    </reaction>
</comment>
<feature type="transmembrane region" description="Helical" evidence="28">
    <location>
        <begin position="314"/>
        <end position="333"/>
    </location>
</feature>
<evidence type="ECO:0000259" key="33">
    <source>
        <dbReference type="PROSITE" id="PS51194"/>
    </source>
</evidence>
<dbReference type="InterPro" id="IPR000629">
    <property type="entry name" value="RNA-helicase_DEAD-box_CS"/>
</dbReference>
<evidence type="ECO:0000256" key="22">
    <source>
        <dbReference type="ARBA" id="ARBA00038200"/>
    </source>
</evidence>
<evidence type="ECO:0000256" key="18">
    <source>
        <dbReference type="ARBA" id="ARBA00022840"/>
    </source>
</evidence>
<dbReference type="SUPFAM" id="SSF52833">
    <property type="entry name" value="Thioredoxin-like"/>
    <property type="match status" value="1"/>
</dbReference>
<feature type="compositionally biased region" description="Basic and acidic residues" evidence="27">
    <location>
        <begin position="537"/>
        <end position="549"/>
    </location>
</feature>
<dbReference type="Gene3D" id="1.20.1050.10">
    <property type="match status" value="1"/>
</dbReference>